<dbReference type="Proteomes" id="UP001295684">
    <property type="component" value="Unassembled WGS sequence"/>
</dbReference>
<protein>
    <submittedName>
        <fullName evidence="2">Uncharacterized protein</fullName>
    </submittedName>
</protein>
<evidence type="ECO:0000256" key="1">
    <source>
        <dbReference type="SAM" id="MobiDB-lite"/>
    </source>
</evidence>
<dbReference type="EMBL" id="CAMPGE010018070">
    <property type="protein sequence ID" value="CAI2376509.1"/>
    <property type="molecule type" value="Genomic_DNA"/>
</dbReference>
<feature type="compositionally biased region" description="Low complexity" evidence="1">
    <location>
        <begin position="465"/>
        <end position="477"/>
    </location>
</feature>
<dbReference type="AlphaFoldDB" id="A0AAD1XPN4"/>
<feature type="compositionally biased region" description="Acidic residues" evidence="1">
    <location>
        <begin position="264"/>
        <end position="273"/>
    </location>
</feature>
<feature type="compositionally biased region" description="Basic and acidic residues" evidence="1">
    <location>
        <begin position="908"/>
        <end position="924"/>
    </location>
</feature>
<feature type="region of interest" description="Disordered" evidence="1">
    <location>
        <begin position="1069"/>
        <end position="1088"/>
    </location>
</feature>
<feature type="compositionally biased region" description="Basic and acidic residues" evidence="1">
    <location>
        <begin position="428"/>
        <end position="446"/>
    </location>
</feature>
<feature type="compositionally biased region" description="Basic and acidic residues" evidence="1">
    <location>
        <begin position="120"/>
        <end position="134"/>
    </location>
</feature>
<feature type="region of interest" description="Disordered" evidence="1">
    <location>
        <begin position="99"/>
        <end position="151"/>
    </location>
</feature>
<keyword evidence="3" id="KW-1185">Reference proteome</keyword>
<feature type="compositionally biased region" description="Polar residues" evidence="1">
    <location>
        <begin position="523"/>
        <end position="533"/>
    </location>
</feature>
<feature type="region of interest" description="Disordered" evidence="1">
    <location>
        <begin position="890"/>
        <end position="924"/>
    </location>
</feature>
<proteinExistence type="predicted"/>
<feature type="compositionally biased region" description="Acidic residues" evidence="1">
    <location>
        <begin position="895"/>
        <end position="907"/>
    </location>
</feature>
<organism evidence="2 3">
    <name type="scientific">Euplotes crassus</name>
    <dbReference type="NCBI Taxonomy" id="5936"/>
    <lineage>
        <taxon>Eukaryota</taxon>
        <taxon>Sar</taxon>
        <taxon>Alveolata</taxon>
        <taxon>Ciliophora</taxon>
        <taxon>Intramacronucleata</taxon>
        <taxon>Spirotrichea</taxon>
        <taxon>Hypotrichia</taxon>
        <taxon>Euplotida</taxon>
        <taxon>Euplotidae</taxon>
        <taxon>Moneuplotes</taxon>
    </lineage>
</organism>
<feature type="compositionally biased region" description="Basic residues" evidence="1">
    <location>
        <begin position="447"/>
        <end position="464"/>
    </location>
</feature>
<evidence type="ECO:0000313" key="2">
    <source>
        <dbReference type="EMBL" id="CAI2376509.1"/>
    </source>
</evidence>
<comment type="caution">
    <text evidence="2">The sequence shown here is derived from an EMBL/GenBank/DDBJ whole genome shotgun (WGS) entry which is preliminary data.</text>
</comment>
<gene>
    <name evidence="2" type="ORF">ECRASSUSDP1_LOCUS17879</name>
</gene>
<sequence length="1088" mass="124515">MKPNFGKQVPLHPKVMNSGPKDYQPMHSLPSNYNASLASDKFFSQKEINSKPSKRINAALAKKSGPEVKQNKFGADFDELESMRSSSSSFYDNNQQVAISNEQKERIRSRPFSGKFKPPRIREEKYEPIAHEEEIGLEDCDRESTTKSIQDALQEREEKVNEFTNYLENMKQFGAFGQELDQLVDENQSREELQRQVMDNNYMKDRIEEHRMSSSICSESEVDVHSQISYEDLKDQDRNSAEKPKQILYKPPVPSKKDKTQEPSTEENDGEGIDDIRARIAKQLEGFHKQKQLALADCEEFFDDIESKCDDEGNKLVNIPEEFDDIVDIAVEEQQMANEEGVELNDKEKPFWMNYFKADYLGESDPTYQRLLQKEGIQTAEEIKEESKTSNVEIQEKLMKEYARIRDFDREITQTNKVYKAMKAQATLRDEETRYRLDKEKEEKNKQVKMKSKNYIKSNTRKMSSRASARSNASKSSKNSKKSLKSSKGFSTNPFTGMRRPDSSKRGNKPPKPKQAPTEDDSSTFLTGVQNQDKYSKMDKRIKDEMGIDVNPEFDRNKNYELEMITAHEEAISQAPERRKKYKSEISSQMSSNGESKVDFIKENASKIGGNHAKSYTDRLSDHEKLRLQQLEDEIEQSFLGDEENAQKLLAISDKSDKERLELMSSLVPAPEAGETDATRGMKNAFVYEDGKRVEEINDQLRTRFLALPPAEENQSDHDEVSSMANMQSSVFGGGKSSDKNADIFSERSVQLSQFSKRSGISGISHSLVSKLNKPVSLPKDKFLRNEAEDKLSKQSLKEIESNLDRIRNIDTASITEDQMSLLIQECQKENDQVAMMETNEEDEDDEDYNSTPTKDYSQEVVLYSSENTKLDEAQELLDDLTKRFEAYKEGNFPVDDDEPEEEQKEAEEEHKKITAEEGSLKQRLQEQEDNLANIMKEIEEKEALLKKAIEENNKFLAEEGELETVNNNGEISSKAAALKFSSMRGNAMKLPVGVNTVVPTEKIIEEVPEEDDEEMQRLDEMIQNAKDFNEDMLANESQSEMVEEVLRTTEIIVGDDALPASEALLKEEEDMISEEDEVYSDEEGDAS</sequence>
<feature type="region of interest" description="Disordered" evidence="1">
    <location>
        <begin position="428"/>
        <end position="540"/>
    </location>
</feature>
<reference evidence="2" key="1">
    <citation type="submission" date="2023-07" db="EMBL/GenBank/DDBJ databases">
        <authorList>
            <consortium name="AG Swart"/>
            <person name="Singh M."/>
            <person name="Singh A."/>
            <person name="Seah K."/>
            <person name="Emmerich C."/>
        </authorList>
    </citation>
    <scope>NUCLEOTIDE SEQUENCE</scope>
    <source>
        <strain evidence="2">DP1</strain>
    </source>
</reference>
<feature type="region of interest" description="Disordered" evidence="1">
    <location>
        <begin position="211"/>
        <end position="274"/>
    </location>
</feature>
<accession>A0AAD1XPN4</accession>
<name>A0AAD1XPN4_EUPCR</name>
<feature type="compositionally biased region" description="Basic and acidic residues" evidence="1">
    <location>
        <begin position="231"/>
        <end position="245"/>
    </location>
</feature>
<feature type="compositionally biased region" description="Polar residues" evidence="1">
    <location>
        <begin position="585"/>
        <end position="595"/>
    </location>
</feature>
<feature type="region of interest" description="Disordered" evidence="1">
    <location>
        <begin position="571"/>
        <end position="597"/>
    </location>
</feature>
<feature type="region of interest" description="Disordered" evidence="1">
    <location>
        <begin position="1"/>
        <end position="31"/>
    </location>
</feature>
<evidence type="ECO:0000313" key="3">
    <source>
        <dbReference type="Proteomes" id="UP001295684"/>
    </source>
</evidence>